<dbReference type="PROSITE" id="PS50883">
    <property type="entry name" value="EAL"/>
    <property type="match status" value="1"/>
</dbReference>
<dbReference type="PANTHER" id="PTHR33121:SF71">
    <property type="entry name" value="OXYGEN SENSOR PROTEIN DOSP"/>
    <property type="match status" value="1"/>
</dbReference>
<dbReference type="SMART" id="SM00052">
    <property type="entry name" value="EAL"/>
    <property type="match status" value="1"/>
</dbReference>
<dbReference type="Proteomes" id="UP000509513">
    <property type="component" value="Chromosome"/>
</dbReference>
<dbReference type="Gene3D" id="3.30.70.270">
    <property type="match status" value="1"/>
</dbReference>
<dbReference type="KEGG" id="acib:ACBT_2314"/>
<evidence type="ECO:0000313" key="2">
    <source>
        <dbReference type="EMBL" id="QKJ28194.1"/>
    </source>
</evidence>
<dbReference type="RefSeq" id="WP_024774275.1">
    <property type="nucleotide sequence ID" value="NZ_CP054051.1"/>
</dbReference>
<dbReference type="GO" id="GO:0071111">
    <property type="term" value="F:cyclic-guanylate-specific phosphodiesterase activity"/>
    <property type="evidence" value="ECO:0007669"/>
    <property type="project" value="InterPro"/>
</dbReference>
<dbReference type="CDD" id="cd01948">
    <property type="entry name" value="EAL"/>
    <property type="match status" value="1"/>
</dbReference>
<dbReference type="SUPFAM" id="SSF141868">
    <property type="entry name" value="EAL domain-like"/>
    <property type="match status" value="1"/>
</dbReference>
<dbReference type="InterPro" id="IPR050706">
    <property type="entry name" value="Cyclic-di-GMP_PDE-like"/>
</dbReference>
<gene>
    <name evidence="2" type="ORF">ACBT_2314</name>
</gene>
<dbReference type="SUPFAM" id="SSF55073">
    <property type="entry name" value="Nucleotide cyclase"/>
    <property type="match status" value="1"/>
</dbReference>
<dbReference type="InterPro" id="IPR035919">
    <property type="entry name" value="EAL_sf"/>
</dbReference>
<dbReference type="AlphaFoldDB" id="A0A7L5JSK3"/>
<dbReference type="EMBL" id="CP054051">
    <property type="protein sequence ID" value="QKJ28194.1"/>
    <property type="molecule type" value="Genomic_DNA"/>
</dbReference>
<dbReference type="InterPro" id="IPR043128">
    <property type="entry name" value="Rev_trsase/Diguanyl_cyclase"/>
</dbReference>
<dbReference type="InterPro" id="IPR029787">
    <property type="entry name" value="Nucleotide_cyclase"/>
</dbReference>
<protein>
    <submittedName>
        <fullName evidence="2">Diguanylate cyclase/phosphodiesterase</fullName>
    </submittedName>
</protein>
<proteinExistence type="predicted"/>
<dbReference type="Gene3D" id="3.20.20.450">
    <property type="entry name" value="EAL domain"/>
    <property type="match status" value="1"/>
</dbReference>
<evidence type="ECO:0000313" key="3">
    <source>
        <dbReference type="Proteomes" id="UP000509513"/>
    </source>
</evidence>
<feature type="domain" description="EAL" evidence="1">
    <location>
        <begin position="166"/>
        <end position="410"/>
    </location>
</feature>
<evidence type="ECO:0000259" key="1">
    <source>
        <dbReference type="PROSITE" id="PS50883"/>
    </source>
</evidence>
<reference evidence="2 3" key="1">
    <citation type="submission" date="2020-05" db="EMBL/GenBank/DDBJ databases">
        <title>Complete genome sequencing of Campylobacter and Arcobacter type strains.</title>
        <authorList>
            <person name="Miller W.G."/>
            <person name="Yee E."/>
        </authorList>
    </citation>
    <scope>NUCLEOTIDE SEQUENCE [LARGE SCALE GENOMIC DNA]</scope>
    <source>
        <strain evidence="2 3">LMG 21996</strain>
    </source>
</reference>
<dbReference type="PANTHER" id="PTHR33121">
    <property type="entry name" value="CYCLIC DI-GMP PHOSPHODIESTERASE PDEF"/>
    <property type="match status" value="1"/>
</dbReference>
<name>A0A7L5JSK3_9BACT</name>
<accession>A0A7L5JSK3</accession>
<organism evidence="2 3">
    <name type="scientific">Aliarcobacter cibarius</name>
    <dbReference type="NCBI Taxonomy" id="255507"/>
    <lineage>
        <taxon>Bacteria</taxon>
        <taxon>Pseudomonadati</taxon>
        <taxon>Campylobacterota</taxon>
        <taxon>Epsilonproteobacteria</taxon>
        <taxon>Campylobacterales</taxon>
        <taxon>Arcobacteraceae</taxon>
        <taxon>Aliarcobacter</taxon>
    </lineage>
</organism>
<sequence length="410" mass="47698">MEEITKNSLFSNRKEFINDIDKKLFNKLVIFDISGFGNINHYYGYQIGEKVLNLVFLRLEDKFLNSKIYYLGADIFAAASSIEVSKDRFIQTIKSIIWYFGYSPIELEHYKIYIPLRAGVAINYSNLIFSAEFALKQTRVLKHNLVIYDSEQHQISHPNSSTIEQDLYWETQIIQAVKKDKFEIFAQSISNQQEKKYEILVRMKDSKGDIISPYFFIDRAKRINLYSEITKKVIQKSFEFFEGKSIEFSINLSISDILEKEVVDFLIQKIYEYDIGYFLTIEITESEGIDNLEEVISFIKIVKNLGVKIAIDDFGTGYSNFSYLVKLQADFIKIDGSIIQDINKSKTAKAVIEAIVFFSKKVGMKTVAEFVSSKDIFKVCKELEIDYFQGYLFDEPKNIDSLKEFINNKK</sequence>
<dbReference type="InterPro" id="IPR001633">
    <property type="entry name" value="EAL_dom"/>
</dbReference>
<dbReference type="Pfam" id="PF00563">
    <property type="entry name" value="EAL"/>
    <property type="match status" value="1"/>
</dbReference>